<gene>
    <name evidence="2" type="ORF">AVDCRST_MAG02-1130</name>
</gene>
<dbReference type="GO" id="GO:0016740">
    <property type="term" value="F:transferase activity"/>
    <property type="evidence" value="ECO:0007669"/>
    <property type="project" value="UniProtKB-KW"/>
</dbReference>
<organism evidence="2">
    <name type="scientific">uncultured Rubrobacteraceae bacterium</name>
    <dbReference type="NCBI Taxonomy" id="349277"/>
    <lineage>
        <taxon>Bacteria</taxon>
        <taxon>Bacillati</taxon>
        <taxon>Actinomycetota</taxon>
        <taxon>Rubrobacteria</taxon>
        <taxon>Rubrobacterales</taxon>
        <taxon>Rubrobacteraceae</taxon>
        <taxon>environmental samples</taxon>
    </lineage>
</organism>
<dbReference type="AlphaFoldDB" id="A0A6J4QQQ7"/>
<keyword evidence="2" id="KW-0808">Transferase</keyword>
<evidence type="ECO:0000313" key="2">
    <source>
        <dbReference type="EMBL" id="CAA9451766.1"/>
    </source>
</evidence>
<feature type="compositionally biased region" description="Polar residues" evidence="1">
    <location>
        <begin position="8"/>
        <end position="19"/>
    </location>
</feature>
<name>A0A6J4QQQ7_9ACTN</name>
<protein>
    <submittedName>
        <fullName evidence="2">Rhodanese-related sulfurtransferase</fullName>
    </submittedName>
</protein>
<feature type="non-terminal residue" evidence="2">
    <location>
        <position position="43"/>
    </location>
</feature>
<sequence length="43" mass="4498">CSAKRRTTGSTCRVRSGTRTAPRCTGSRLTGARRSSPTAPTST</sequence>
<proteinExistence type="predicted"/>
<accession>A0A6J4QQQ7</accession>
<dbReference type="EMBL" id="CADCVH010000031">
    <property type="protein sequence ID" value="CAA9451766.1"/>
    <property type="molecule type" value="Genomic_DNA"/>
</dbReference>
<reference evidence="2" key="1">
    <citation type="submission" date="2020-02" db="EMBL/GenBank/DDBJ databases">
        <authorList>
            <person name="Meier V. D."/>
        </authorList>
    </citation>
    <scope>NUCLEOTIDE SEQUENCE</scope>
    <source>
        <strain evidence="2">AVDCRST_MAG02</strain>
    </source>
</reference>
<feature type="compositionally biased region" description="Polar residues" evidence="1">
    <location>
        <begin position="33"/>
        <end position="43"/>
    </location>
</feature>
<feature type="region of interest" description="Disordered" evidence="1">
    <location>
        <begin position="1"/>
        <end position="43"/>
    </location>
</feature>
<evidence type="ECO:0000256" key="1">
    <source>
        <dbReference type="SAM" id="MobiDB-lite"/>
    </source>
</evidence>
<feature type="non-terminal residue" evidence="2">
    <location>
        <position position="1"/>
    </location>
</feature>